<evidence type="ECO:0000313" key="2">
    <source>
        <dbReference type="Proteomes" id="UP001642360"/>
    </source>
</evidence>
<organism evidence="1 2">
    <name type="scientific">Ilex paraguariensis</name>
    <name type="common">yerba mate</name>
    <dbReference type="NCBI Taxonomy" id="185542"/>
    <lineage>
        <taxon>Eukaryota</taxon>
        <taxon>Viridiplantae</taxon>
        <taxon>Streptophyta</taxon>
        <taxon>Embryophyta</taxon>
        <taxon>Tracheophyta</taxon>
        <taxon>Spermatophyta</taxon>
        <taxon>Magnoliopsida</taxon>
        <taxon>eudicotyledons</taxon>
        <taxon>Gunneridae</taxon>
        <taxon>Pentapetalae</taxon>
        <taxon>asterids</taxon>
        <taxon>campanulids</taxon>
        <taxon>Aquifoliales</taxon>
        <taxon>Aquifoliaceae</taxon>
        <taxon>Ilex</taxon>
    </lineage>
</organism>
<dbReference type="Proteomes" id="UP001642360">
    <property type="component" value="Unassembled WGS sequence"/>
</dbReference>
<gene>
    <name evidence="1" type="ORF">ILEXP_LOCUS26422</name>
</gene>
<keyword evidence="2" id="KW-1185">Reference proteome</keyword>
<reference evidence="1 2" key="1">
    <citation type="submission" date="2024-02" db="EMBL/GenBank/DDBJ databases">
        <authorList>
            <person name="Vignale AGUSTIN F."/>
            <person name="Sosa J E."/>
            <person name="Modenutti C."/>
        </authorList>
    </citation>
    <scope>NUCLEOTIDE SEQUENCE [LARGE SCALE GENOMIC DNA]</scope>
</reference>
<proteinExistence type="predicted"/>
<comment type="caution">
    <text evidence="1">The sequence shown here is derived from an EMBL/GenBank/DDBJ whole genome shotgun (WGS) entry which is preliminary data.</text>
</comment>
<sequence>MMIEPLVEGRDTFLHGLHQGVTALPLKGWPLTGIDQLRPSLGLQVQKPNLQTQNPFLLATQQQQDLAQAQAQGNIGTSSNYGLCGLPRGNLNAKDGQTTRNDGSICSPLQSNSPKVRLSSKYHRGVVFCVHTFMAC</sequence>
<protein>
    <submittedName>
        <fullName evidence="1">Uncharacterized protein</fullName>
    </submittedName>
</protein>
<name>A0ABC8SLW3_9AQUA</name>
<evidence type="ECO:0000313" key="1">
    <source>
        <dbReference type="EMBL" id="CAK9157853.1"/>
    </source>
</evidence>
<dbReference type="EMBL" id="CAUOFW020003068">
    <property type="protein sequence ID" value="CAK9157853.1"/>
    <property type="molecule type" value="Genomic_DNA"/>
</dbReference>
<dbReference type="AlphaFoldDB" id="A0ABC8SLW3"/>
<accession>A0ABC8SLW3</accession>